<keyword evidence="2" id="KW-0547">Nucleotide-binding</keyword>
<dbReference type="EMBL" id="AOEX01000012">
    <property type="protein sequence ID" value="EME67244.1"/>
    <property type="molecule type" value="Genomic_DNA"/>
</dbReference>
<keyword evidence="3" id="KW-1185">Reference proteome</keyword>
<dbReference type="GO" id="GO:0005524">
    <property type="term" value="F:ATP binding"/>
    <property type="evidence" value="ECO:0007669"/>
    <property type="project" value="UniProtKB-KW"/>
</dbReference>
<reference evidence="2 3" key="1">
    <citation type="journal article" date="2013" name="Genome Announc.">
        <title>Draft Genome Sequence of Rhodococcus ruber Strain BKS 20-38.</title>
        <authorList>
            <person name="Bala M."/>
            <person name="Kumar S."/>
            <person name="Raghava G.P."/>
            <person name="Mayilraj S."/>
        </authorList>
    </citation>
    <scope>NUCLEOTIDE SEQUENCE [LARGE SCALE GENOMIC DNA]</scope>
    <source>
        <strain evidence="2 3">BKS 20-38</strain>
    </source>
</reference>
<dbReference type="SUPFAM" id="SSF52540">
    <property type="entry name" value="P-loop containing nucleoside triphosphate hydrolases"/>
    <property type="match status" value="1"/>
</dbReference>
<feature type="domain" description="IstB-like ATP-binding" evidence="1">
    <location>
        <begin position="11"/>
        <end position="55"/>
    </location>
</feature>
<organism evidence="2 3">
    <name type="scientific">Rhodococcus ruber BKS 20-38</name>
    <dbReference type="NCBI Taxonomy" id="1278076"/>
    <lineage>
        <taxon>Bacteria</taxon>
        <taxon>Bacillati</taxon>
        <taxon>Actinomycetota</taxon>
        <taxon>Actinomycetes</taxon>
        <taxon>Mycobacteriales</taxon>
        <taxon>Nocardiaceae</taxon>
        <taxon>Rhodococcus</taxon>
    </lineage>
</organism>
<evidence type="ECO:0000259" key="1">
    <source>
        <dbReference type="Pfam" id="PF01695"/>
    </source>
</evidence>
<keyword evidence="2" id="KW-0067">ATP-binding</keyword>
<sequence>MDSSIPLPTQHALATLEWVHRAENLSVSGPSGTGKTHFVEALAHVVITEGPSLRLQDATAGRGVMPLA</sequence>
<name>M3A447_9NOCA</name>
<dbReference type="InterPro" id="IPR027417">
    <property type="entry name" value="P-loop_NTPase"/>
</dbReference>
<dbReference type="AlphaFoldDB" id="M3A447"/>
<dbReference type="Proteomes" id="UP000011731">
    <property type="component" value="Unassembled WGS sequence"/>
</dbReference>
<dbReference type="PATRIC" id="fig|1278076.4.peg.198"/>
<dbReference type="InterPro" id="IPR002611">
    <property type="entry name" value="IstB_ATP-bd"/>
</dbReference>
<dbReference type="Pfam" id="PF01695">
    <property type="entry name" value="IstB_IS21"/>
    <property type="match status" value="1"/>
</dbReference>
<proteinExistence type="predicted"/>
<dbReference type="Gene3D" id="3.40.50.300">
    <property type="entry name" value="P-loop containing nucleotide triphosphate hydrolases"/>
    <property type="match status" value="1"/>
</dbReference>
<evidence type="ECO:0000313" key="2">
    <source>
        <dbReference type="EMBL" id="EME67244.1"/>
    </source>
</evidence>
<comment type="caution">
    <text evidence="2">The sequence shown here is derived from an EMBL/GenBank/DDBJ whole genome shotgun (WGS) entry which is preliminary data.</text>
</comment>
<gene>
    <name evidence="2" type="ORF">G352_00997</name>
</gene>
<evidence type="ECO:0000313" key="3">
    <source>
        <dbReference type="Proteomes" id="UP000011731"/>
    </source>
</evidence>
<protein>
    <submittedName>
        <fullName evidence="2">IstB domain-containing protein ATP-binding protein</fullName>
    </submittedName>
</protein>
<accession>M3A447</accession>